<reference evidence="9" key="1">
    <citation type="journal article" date="2020" name="Appl. Environ. Microbiol.">
        <title>Medium-Chain Fatty Acid Synthesis by 'Candidatus Weimeria bifida' gen. nov., sp. nov., and 'Candidatus Pseudoramibacter fermentans' sp. nov.</title>
        <authorList>
            <person name="Scarborough M.J."/>
            <person name="Myers K.S."/>
            <person name="Donohue T.J."/>
            <person name="Noguera D.R."/>
        </authorList>
    </citation>
    <scope>NUCLEOTIDE SEQUENCE</scope>
    <source>
        <strain evidence="9">LCO1.1</strain>
    </source>
</reference>
<feature type="signal peptide" evidence="7">
    <location>
        <begin position="1"/>
        <end position="25"/>
    </location>
</feature>
<dbReference type="NCBIfam" id="TIGR02543">
    <property type="entry name" value="List_Bact_rpt"/>
    <property type="match status" value="1"/>
</dbReference>
<feature type="region of interest" description="Disordered" evidence="6">
    <location>
        <begin position="881"/>
        <end position="907"/>
    </location>
</feature>
<dbReference type="PANTHER" id="PTHR37467">
    <property type="entry name" value="EXPORTED CALCIUM-BINDING GLYCOPROTEIN-RELATED"/>
    <property type="match status" value="1"/>
</dbReference>
<name>A0A6N7IZJ0_9FIRM</name>
<comment type="caution">
    <text evidence="9">The sequence shown here is derived from an EMBL/GenBank/DDBJ whole genome shotgun (WGS) entry which is preliminary data.</text>
</comment>
<dbReference type="CDD" id="cd00198">
    <property type="entry name" value="vWFA"/>
    <property type="match status" value="1"/>
</dbReference>
<dbReference type="PANTHER" id="PTHR37467:SF1">
    <property type="entry name" value="EXPORTED CALCIUM-BINDING GLYCOPROTEIN"/>
    <property type="match status" value="1"/>
</dbReference>
<evidence type="ECO:0000256" key="2">
    <source>
        <dbReference type="ARBA" id="ARBA00004613"/>
    </source>
</evidence>
<keyword evidence="4 7" id="KW-0732">Signal</keyword>
<dbReference type="Gene3D" id="3.80.10.10">
    <property type="entry name" value="Ribonuclease Inhibitor"/>
    <property type="match status" value="1"/>
</dbReference>
<dbReference type="EMBL" id="VOGC01000003">
    <property type="protein sequence ID" value="MQN01158.1"/>
    <property type="molecule type" value="Genomic_DNA"/>
</dbReference>
<gene>
    <name evidence="9" type="ORF">FRC54_04305</name>
</gene>
<dbReference type="InterPro" id="IPR036465">
    <property type="entry name" value="vWFA_dom_sf"/>
</dbReference>
<dbReference type="InterPro" id="IPR059100">
    <property type="entry name" value="TSP3_bac"/>
</dbReference>
<feature type="compositionally biased region" description="Basic and acidic residues" evidence="6">
    <location>
        <begin position="406"/>
        <end position="426"/>
    </location>
</feature>
<dbReference type="PROSITE" id="PS50234">
    <property type="entry name" value="VWFA"/>
    <property type="match status" value="1"/>
</dbReference>
<feature type="chain" id="PRO_5039687288" evidence="7">
    <location>
        <begin position="26"/>
        <end position="1298"/>
    </location>
</feature>
<evidence type="ECO:0000256" key="5">
    <source>
        <dbReference type="ARBA" id="ARBA00022837"/>
    </source>
</evidence>
<feature type="compositionally biased region" description="Basic and acidic residues" evidence="6">
    <location>
        <begin position="891"/>
        <end position="900"/>
    </location>
</feature>
<dbReference type="SUPFAM" id="SSF103647">
    <property type="entry name" value="TSP type-3 repeat"/>
    <property type="match status" value="1"/>
</dbReference>
<organism evidence="9 10">
    <name type="scientific">Candidatus Weimeria bifida</name>
    <dbReference type="NCBI Taxonomy" id="2599074"/>
    <lineage>
        <taxon>Bacteria</taxon>
        <taxon>Bacillati</taxon>
        <taxon>Bacillota</taxon>
        <taxon>Clostridia</taxon>
        <taxon>Lachnospirales</taxon>
        <taxon>Lachnospiraceae</taxon>
        <taxon>Candidatus Weimeria</taxon>
    </lineage>
</organism>
<feature type="compositionally biased region" description="Acidic residues" evidence="6">
    <location>
        <begin position="393"/>
        <end position="405"/>
    </location>
</feature>
<dbReference type="InterPro" id="IPR013378">
    <property type="entry name" value="InlB-like_B-rpt"/>
</dbReference>
<dbReference type="GO" id="GO:0005509">
    <property type="term" value="F:calcium ion binding"/>
    <property type="evidence" value="ECO:0007669"/>
    <property type="project" value="InterPro"/>
</dbReference>
<dbReference type="Gene3D" id="3.40.50.410">
    <property type="entry name" value="von Willebrand factor, type A domain"/>
    <property type="match status" value="1"/>
</dbReference>
<dbReference type="Pfam" id="PF13306">
    <property type="entry name" value="LRR_5"/>
    <property type="match status" value="2"/>
</dbReference>
<dbReference type="Pfam" id="PF18884">
    <property type="entry name" value="TSP3_bac"/>
    <property type="match status" value="5"/>
</dbReference>
<accession>A0A6N7IZJ0</accession>
<feature type="domain" description="VWFA" evidence="8">
    <location>
        <begin position="625"/>
        <end position="797"/>
    </location>
</feature>
<dbReference type="InterPro" id="IPR042229">
    <property type="entry name" value="Listeria/Bacterioides_rpt_sf"/>
</dbReference>
<dbReference type="Pfam" id="PF00092">
    <property type="entry name" value="VWA"/>
    <property type="match status" value="1"/>
</dbReference>
<evidence type="ECO:0000256" key="1">
    <source>
        <dbReference type="ARBA" id="ARBA00004196"/>
    </source>
</evidence>
<dbReference type="InterPro" id="IPR002035">
    <property type="entry name" value="VWF_A"/>
</dbReference>
<dbReference type="Gene3D" id="2.60.40.4270">
    <property type="entry name" value="Listeria-Bacteroides repeat domain"/>
    <property type="match status" value="1"/>
</dbReference>
<feature type="region of interest" description="Disordered" evidence="6">
    <location>
        <begin position="478"/>
        <end position="513"/>
    </location>
</feature>
<sequence>MKNVSHHFRAKIISFIMACAVIVTALPVTSHAVTAHASTNSATVNSAAVTADKINSAVKGKKISSITLGAKVRKINQGAFSKAKNIKTIVIKTKQLSKSGVKGSLKKSKVTKVRIDVSKSNSTNKKYLNKYNKYFTKSNAGKKVKSDYIKHSVKCTINSAAVTAAKVNKAVKGKTVSTITLGAKVRKIHKGAFAKASKVKTIVIKTKKLNKAGVKGSLKKSKVTKVRIDVSKSNSTNKKYLNKYKKYFTKSNAGKKVKIDYIKHSGKYTVTYKLQYKGKKDPKKQHVSANKTISMPNANYERKGYRFAGWYTSKNPVNIKKPFLFDKSKITSDITLYGKWVNTKKDTDKDGLSDELEHYNKTNIHKKDTDGDGLTDYQEVVLVGTDPCKADTDNDGISDKDDDQDKDGLSNKKELKLKTDPTKADSDADGLSDGDEVNKYHTNPLNPDTDGDGADDGFEVRNGTDPLTIQKSFDIKVKPQTPDEGKTVTAGVDATVSPDGQAPDVNVSPVTPSENELVSKSIAGYLGSAYNFSTEGKLDSAELKFSYDTSLGNIGNDFQPRIYYVNEQTGELEELPDQTVSNGVVKAKTSHFSTYILLNKVAYDKVWENSIRKPDSTTGTVKNMSVMFVIDRSYSMNDNDPSNLRLKLTDNFVDKLSSGKDLAGLVSYTGKADTLQGLTGDYAAVKKSVDSIENDDDDNDYSGTNGSAGLDNALDELSADKSGNDRYIIFLTDGYDTWEQHYDKIISTAKSSNIKIFTIGLGDDIDESTLKDIAEKTGAAYLHAEAADDLSNVFDETAQASKDFNTDSNGDGISDYYTKLLYEGKLVLSNGRSLKGIDLSKANPNITNSTAADYDGDGIRNGDELSISTSKDGTRVYAVMKSDPLSSDGDGDGKSDKDEIAEGSNPLACDFQKSNSDELLNDDYYAYAVLTKKNANSSEFEKGSRAVLSTVFGVYNKRKLYRQIYSMYFYKYGDASLVDHYKAEEEKKMMEDTLDDVLSKLQKSGDPHSCISSVVSLMDKVKYGKNTEVERHLIYSKCSEEIKTIYTYYPDLGSVNLTTYQFKSYLLDVNVSGISSKLSKVGKGLSYASSALDCIKSIDEASKVSANLRVFEKNMDLLYWIINNADDCHARDGASDVLLEMTNKASAMMNNITQEVLNKATDIVIDALADCFVVVDVVKIGIDVTDCLLGISDDYKQLYEMYAYYYLGKSCDEYFKEDSWTSGNYYCASNESGYDCRRYLTNLAQVRILGEDKFCEYAKDDGLIKLTDNKKWDKASNDNKKRVKEIVNNMGLVITKGI</sequence>
<proteinExistence type="predicted"/>
<dbReference type="InterPro" id="IPR026906">
    <property type="entry name" value="LRR_5"/>
</dbReference>
<evidence type="ECO:0000256" key="3">
    <source>
        <dbReference type="ARBA" id="ARBA00022525"/>
    </source>
</evidence>
<evidence type="ECO:0000256" key="4">
    <source>
        <dbReference type="ARBA" id="ARBA00022729"/>
    </source>
</evidence>
<dbReference type="Pfam" id="PF09479">
    <property type="entry name" value="Flg_new"/>
    <property type="match status" value="1"/>
</dbReference>
<keyword evidence="10" id="KW-1185">Reference proteome</keyword>
<dbReference type="InterPro" id="IPR053180">
    <property type="entry name" value="Ca-binding_acidic-repeat"/>
</dbReference>
<comment type="subcellular location">
    <subcellularLocation>
        <location evidence="1">Cell envelope</location>
    </subcellularLocation>
    <subcellularLocation>
        <location evidence="2">Secreted</location>
    </subcellularLocation>
</comment>
<evidence type="ECO:0000259" key="8">
    <source>
        <dbReference type="PROSITE" id="PS50234"/>
    </source>
</evidence>
<protein>
    <submittedName>
        <fullName evidence="9">VWA domain-containing protein</fullName>
    </submittedName>
</protein>
<dbReference type="InterPro" id="IPR032675">
    <property type="entry name" value="LRR_dom_sf"/>
</dbReference>
<keyword evidence="5" id="KW-0106">Calcium</keyword>
<dbReference type="InterPro" id="IPR028974">
    <property type="entry name" value="TSP_type-3_rpt"/>
</dbReference>
<evidence type="ECO:0000256" key="6">
    <source>
        <dbReference type="SAM" id="MobiDB-lite"/>
    </source>
</evidence>
<feature type="region of interest" description="Disordered" evidence="6">
    <location>
        <begin position="386"/>
        <end position="457"/>
    </location>
</feature>
<dbReference type="GO" id="GO:0030313">
    <property type="term" value="C:cell envelope"/>
    <property type="evidence" value="ECO:0007669"/>
    <property type="project" value="UniProtKB-SubCell"/>
</dbReference>
<dbReference type="Proteomes" id="UP000460257">
    <property type="component" value="Unassembled WGS sequence"/>
</dbReference>
<evidence type="ECO:0000256" key="7">
    <source>
        <dbReference type="SAM" id="SignalP"/>
    </source>
</evidence>
<dbReference type="SUPFAM" id="SSF53300">
    <property type="entry name" value="vWA-like"/>
    <property type="match status" value="1"/>
</dbReference>
<keyword evidence="3" id="KW-0964">Secreted</keyword>
<dbReference type="SMART" id="SM00327">
    <property type="entry name" value="VWA"/>
    <property type="match status" value="1"/>
</dbReference>
<evidence type="ECO:0000313" key="10">
    <source>
        <dbReference type="Proteomes" id="UP000460257"/>
    </source>
</evidence>
<evidence type="ECO:0000313" key="9">
    <source>
        <dbReference type="EMBL" id="MQN01158.1"/>
    </source>
</evidence>